<comment type="caution">
    <text evidence="1">The sequence shown here is derived from an EMBL/GenBank/DDBJ whole genome shotgun (WGS) entry which is preliminary data.</text>
</comment>
<reference evidence="1 2" key="1">
    <citation type="submission" date="2017-12" db="EMBL/GenBank/DDBJ databases">
        <title>Sequencing the genomes of 1000 Actinobacteria strains.</title>
        <authorList>
            <person name="Klenk H.-P."/>
        </authorList>
    </citation>
    <scope>NUCLEOTIDE SEQUENCE [LARGE SCALE GENOMIC DNA]</scope>
    <source>
        <strain evidence="1 2">DSM 44489</strain>
    </source>
</reference>
<proteinExistence type="predicted"/>
<evidence type="ECO:0000313" key="1">
    <source>
        <dbReference type="EMBL" id="PKV79351.1"/>
    </source>
</evidence>
<name>A0A2N3VCL1_9NOCA</name>
<protein>
    <submittedName>
        <fullName evidence="1">Uncharacterized protein</fullName>
    </submittedName>
</protein>
<dbReference type="OrthoDB" id="4564904at2"/>
<dbReference type="AlphaFoldDB" id="A0A2N3VCL1"/>
<evidence type="ECO:0000313" key="2">
    <source>
        <dbReference type="Proteomes" id="UP000233766"/>
    </source>
</evidence>
<organism evidence="1 2">
    <name type="scientific">Nocardia fluminea</name>
    <dbReference type="NCBI Taxonomy" id="134984"/>
    <lineage>
        <taxon>Bacteria</taxon>
        <taxon>Bacillati</taxon>
        <taxon>Actinomycetota</taxon>
        <taxon>Actinomycetes</taxon>
        <taxon>Mycobacteriales</taxon>
        <taxon>Nocardiaceae</taxon>
        <taxon>Nocardia</taxon>
    </lineage>
</organism>
<accession>A0A2N3VCL1</accession>
<sequence length="150" mass="16273">MFITPSPSAVIAAELHRVFVSSPHAADSLELWLAVAAEAERALGVFVPPALVPWVPIFVRYRLLRTEGEFFPFTGSTRIMTGPLAGTTYTSLDHAAHAVVGATPVALPPFARRDEVTDTTDVRRPLPSWRFRATGTQAAKTPRTVPPLLS</sequence>
<gene>
    <name evidence="1" type="ORF">ATK86_3743</name>
</gene>
<dbReference type="EMBL" id="PJMW01000002">
    <property type="protein sequence ID" value="PKV79351.1"/>
    <property type="molecule type" value="Genomic_DNA"/>
</dbReference>
<dbReference type="Proteomes" id="UP000233766">
    <property type="component" value="Unassembled WGS sequence"/>
</dbReference>
<dbReference type="RefSeq" id="WP_101465613.1">
    <property type="nucleotide sequence ID" value="NZ_PJMW01000002.1"/>
</dbReference>
<keyword evidence="2" id="KW-1185">Reference proteome</keyword>